<proteinExistence type="predicted"/>
<sequence>MSHAIKSPEHWVGAHEAHKIKSIARQVSFARPGWFTRFDPRTGDSGQEKARFWIQYRDFYSTEPDVNWLDMQEYQGVVTRAKTKQVKNHKDQIEQEKFQGLNFDVQDLMELKF</sequence>
<dbReference type="EMBL" id="CM044701">
    <property type="protein sequence ID" value="KAI5681638.1"/>
    <property type="molecule type" value="Genomic_DNA"/>
</dbReference>
<comment type="caution">
    <text evidence="1">The sequence shown here is derived from an EMBL/GenBank/DDBJ whole genome shotgun (WGS) entry which is preliminary data.</text>
</comment>
<gene>
    <name evidence="1" type="ORF">M9H77_02866</name>
</gene>
<dbReference type="Proteomes" id="UP001060085">
    <property type="component" value="Linkage Group LG01"/>
</dbReference>
<protein>
    <submittedName>
        <fullName evidence="1">Uncharacterized protein</fullName>
    </submittedName>
</protein>
<keyword evidence="2" id="KW-1185">Reference proteome</keyword>
<accession>A0ACC0C9I8</accession>
<reference evidence="2" key="1">
    <citation type="journal article" date="2023" name="Nat. Plants">
        <title>Single-cell RNA sequencing provides a high-resolution roadmap for understanding the multicellular compartmentation of specialized metabolism.</title>
        <authorList>
            <person name="Sun S."/>
            <person name="Shen X."/>
            <person name="Li Y."/>
            <person name="Li Y."/>
            <person name="Wang S."/>
            <person name="Li R."/>
            <person name="Zhang H."/>
            <person name="Shen G."/>
            <person name="Guo B."/>
            <person name="Wei J."/>
            <person name="Xu J."/>
            <person name="St-Pierre B."/>
            <person name="Chen S."/>
            <person name="Sun C."/>
        </authorList>
    </citation>
    <scope>NUCLEOTIDE SEQUENCE [LARGE SCALE GENOMIC DNA]</scope>
</reference>
<organism evidence="1 2">
    <name type="scientific">Catharanthus roseus</name>
    <name type="common">Madagascar periwinkle</name>
    <name type="synonym">Vinca rosea</name>
    <dbReference type="NCBI Taxonomy" id="4058"/>
    <lineage>
        <taxon>Eukaryota</taxon>
        <taxon>Viridiplantae</taxon>
        <taxon>Streptophyta</taxon>
        <taxon>Embryophyta</taxon>
        <taxon>Tracheophyta</taxon>
        <taxon>Spermatophyta</taxon>
        <taxon>Magnoliopsida</taxon>
        <taxon>eudicotyledons</taxon>
        <taxon>Gunneridae</taxon>
        <taxon>Pentapetalae</taxon>
        <taxon>asterids</taxon>
        <taxon>lamiids</taxon>
        <taxon>Gentianales</taxon>
        <taxon>Apocynaceae</taxon>
        <taxon>Rauvolfioideae</taxon>
        <taxon>Vinceae</taxon>
        <taxon>Catharanthinae</taxon>
        <taxon>Catharanthus</taxon>
    </lineage>
</organism>
<name>A0ACC0C9I8_CATRO</name>
<evidence type="ECO:0000313" key="1">
    <source>
        <dbReference type="EMBL" id="KAI5681638.1"/>
    </source>
</evidence>
<evidence type="ECO:0000313" key="2">
    <source>
        <dbReference type="Proteomes" id="UP001060085"/>
    </source>
</evidence>